<dbReference type="Gene3D" id="3.40.605.10">
    <property type="entry name" value="Aldehyde Dehydrogenase, Chain A, domain 1"/>
    <property type="match status" value="1"/>
</dbReference>
<keyword evidence="9" id="KW-1185">Reference proteome</keyword>
<proteinExistence type="inferred from homology"/>
<dbReference type="RefSeq" id="XP_013271107.1">
    <property type="nucleotide sequence ID" value="XM_013415653.1"/>
</dbReference>
<evidence type="ECO:0000256" key="3">
    <source>
        <dbReference type="ARBA" id="ARBA00024226"/>
    </source>
</evidence>
<dbReference type="FunFam" id="3.40.605.10:FF:000007">
    <property type="entry name" value="NAD/NADP-dependent betaine aldehyde dehydrogenase"/>
    <property type="match status" value="1"/>
</dbReference>
<keyword evidence="2 6" id="KW-0560">Oxidoreductase</keyword>
<dbReference type="InterPro" id="IPR016163">
    <property type="entry name" value="Ald_DH_C"/>
</dbReference>
<organism evidence="8 9">
    <name type="scientific">Rhinocladiella mackenziei CBS 650.93</name>
    <dbReference type="NCBI Taxonomy" id="1442369"/>
    <lineage>
        <taxon>Eukaryota</taxon>
        <taxon>Fungi</taxon>
        <taxon>Dikarya</taxon>
        <taxon>Ascomycota</taxon>
        <taxon>Pezizomycotina</taxon>
        <taxon>Eurotiomycetes</taxon>
        <taxon>Chaetothyriomycetidae</taxon>
        <taxon>Chaetothyriales</taxon>
        <taxon>Herpotrichiellaceae</taxon>
        <taxon>Rhinocladiella</taxon>
    </lineage>
</organism>
<dbReference type="SUPFAM" id="SSF53720">
    <property type="entry name" value="ALDH-like"/>
    <property type="match status" value="1"/>
</dbReference>
<dbReference type="EC" id="1.2.1.3" evidence="3"/>
<dbReference type="Proteomes" id="UP000053617">
    <property type="component" value="Unassembled WGS sequence"/>
</dbReference>
<evidence type="ECO:0000256" key="5">
    <source>
        <dbReference type="PROSITE-ProRule" id="PRU10007"/>
    </source>
</evidence>
<dbReference type="VEuPathDB" id="FungiDB:Z518_07524"/>
<dbReference type="InterPro" id="IPR016162">
    <property type="entry name" value="Ald_DH_N"/>
</dbReference>
<dbReference type="InterPro" id="IPR016161">
    <property type="entry name" value="Ald_DH/histidinol_DH"/>
</dbReference>
<dbReference type="InterPro" id="IPR015590">
    <property type="entry name" value="Aldehyde_DH_dom"/>
</dbReference>
<comment type="similarity">
    <text evidence="1 6">Belongs to the aldehyde dehydrogenase family.</text>
</comment>
<reference evidence="8 9" key="1">
    <citation type="submission" date="2015-01" db="EMBL/GenBank/DDBJ databases">
        <title>The Genome Sequence of Rhinocladiella mackenzie CBS 650.93.</title>
        <authorList>
            <consortium name="The Broad Institute Genomics Platform"/>
            <person name="Cuomo C."/>
            <person name="de Hoog S."/>
            <person name="Gorbushina A."/>
            <person name="Stielow B."/>
            <person name="Teixiera M."/>
            <person name="Abouelleil A."/>
            <person name="Chapman S.B."/>
            <person name="Priest M."/>
            <person name="Young S.K."/>
            <person name="Wortman J."/>
            <person name="Nusbaum C."/>
            <person name="Birren B."/>
        </authorList>
    </citation>
    <scope>NUCLEOTIDE SEQUENCE [LARGE SCALE GENOMIC DNA]</scope>
    <source>
        <strain evidence="8 9">CBS 650.93</strain>
    </source>
</reference>
<dbReference type="GeneID" id="25295595"/>
<feature type="active site" evidence="5">
    <location>
        <position position="249"/>
    </location>
</feature>
<accession>A0A0D2IL91</accession>
<dbReference type="PROSITE" id="PS00687">
    <property type="entry name" value="ALDEHYDE_DEHYDR_GLU"/>
    <property type="match status" value="1"/>
</dbReference>
<dbReference type="AlphaFoldDB" id="A0A0D2IL91"/>
<evidence type="ECO:0000256" key="6">
    <source>
        <dbReference type="RuleBase" id="RU003345"/>
    </source>
</evidence>
<dbReference type="PROSITE" id="PS00070">
    <property type="entry name" value="ALDEHYDE_DEHYDR_CYS"/>
    <property type="match status" value="1"/>
</dbReference>
<dbReference type="InterPro" id="IPR029510">
    <property type="entry name" value="Ald_DH_CS_GLU"/>
</dbReference>
<dbReference type="HOGENOM" id="CLU_005391_0_0_1"/>
<dbReference type="Gene3D" id="3.40.309.10">
    <property type="entry name" value="Aldehyde Dehydrogenase, Chain A, domain 2"/>
    <property type="match status" value="1"/>
</dbReference>
<dbReference type="OrthoDB" id="310895at2759"/>
<evidence type="ECO:0000259" key="7">
    <source>
        <dbReference type="Pfam" id="PF00171"/>
    </source>
</evidence>
<evidence type="ECO:0000313" key="8">
    <source>
        <dbReference type="EMBL" id="KIX03971.1"/>
    </source>
</evidence>
<evidence type="ECO:0000256" key="2">
    <source>
        <dbReference type="ARBA" id="ARBA00023002"/>
    </source>
</evidence>
<feature type="domain" description="Aldehyde dehydrogenase" evidence="7">
    <location>
        <begin position="20"/>
        <end position="476"/>
    </location>
</feature>
<evidence type="ECO:0000256" key="4">
    <source>
        <dbReference type="ARBA" id="ARBA00049194"/>
    </source>
</evidence>
<dbReference type="FunFam" id="3.40.309.10:FF:000012">
    <property type="entry name" value="Betaine aldehyde dehydrogenase"/>
    <property type="match status" value="1"/>
</dbReference>
<dbReference type="InterPro" id="IPR016160">
    <property type="entry name" value="Ald_DH_CS_CYS"/>
</dbReference>
<sequence length="502" mass="53977">MAVPTYDAVSHFPLSSKDPSHRFEVHNPATGEVITTVQGGGVSEVEKAVEIANKAYNDDWRWRSPRERSMILLQAAEHLSKHVRELSVLLSMENGKPVSQASEGDVPFLIAIFRYFASLIDKLPAEFYDQGSIYASVIREPYGVVAGILPFNWPPIHVGGKAAPALAAGNTVIIKPGEQAPLTVMRIVELLQQVLPSGVIQAIPAMGPDVPQALVRHPDVKKVSFTGSTGAGIAVSKLAAESITPVLLELGGKNAFIVFDDADIDLAVRHAVDGGFFNQGEACTAASRVLVQAKVHDAFVAGMAAAVKRIKVGDGASDETHVGPLVTKVQKERVEEYVRIGEAEGAKIEAQAPIPADPRLKNGYYVQPTLFTGVTRDMRIAKEEIFGPVVSVTKFDTYDEAISIANESEYGLVCGIFSQDMIKAMKASRQVDAGMVFVNNYNRGLIGTPFGGAKHSGYGREHCIETLHEFTRAKNIRIPSGLGAIPPWGKVSELVGDALPHV</sequence>
<dbReference type="PANTHER" id="PTHR11699">
    <property type="entry name" value="ALDEHYDE DEHYDROGENASE-RELATED"/>
    <property type="match status" value="1"/>
</dbReference>
<comment type="catalytic activity">
    <reaction evidence="4">
        <text>an aldehyde + NAD(+) + H2O = a carboxylate + NADH + 2 H(+)</text>
        <dbReference type="Rhea" id="RHEA:16185"/>
        <dbReference type="ChEBI" id="CHEBI:15377"/>
        <dbReference type="ChEBI" id="CHEBI:15378"/>
        <dbReference type="ChEBI" id="CHEBI:17478"/>
        <dbReference type="ChEBI" id="CHEBI:29067"/>
        <dbReference type="ChEBI" id="CHEBI:57540"/>
        <dbReference type="ChEBI" id="CHEBI:57945"/>
        <dbReference type="EC" id="1.2.1.3"/>
    </reaction>
</comment>
<dbReference type="EMBL" id="KN847479">
    <property type="protein sequence ID" value="KIX03971.1"/>
    <property type="molecule type" value="Genomic_DNA"/>
</dbReference>
<gene>
    <name evidence="8" type="ORF">Z518_07524</name>
</gene>
<dbReference type="STRING" id="1442369.A0A0D2IL91"/>
<protein>
    <recommendedName>
        <fullName evidence="3">aldehyde dehydrogenase (NAD(+))</fullName>
        <ecNumber evidence="3">1.2.1.3</ecNumber>
    </recommendedName>
</protein>
<evidence type="ECO:0000256" key="1">
    <source>
        <dbReference type="ARBA" id="ARBA00009986"/>
    </source>
</evidence>
<name>A0A0D2IL91_9EURO</name>
<dbReference type="GO" id="GO:0004029">
    <property type="term" value="F:aldehyde dehydrogenase (NAD+) activity"/>
    <property type="evidence" value="ECO:0007669"/>
    <property type="project" value="UniProtKB-EC"/>
</dbReference>
<evidence type="ECO:0000313" key="9">
    <source>
        <dbReference type="Proteomes" id="UP000053617"/>
    </source>
</evidence>
<dbReference type="Pfam" id="PF00171">
    <property type="entry name" value="Aldedh"/>
    <property type="match status" value="1"/>
</dbReference>